<accession>A0AAD8WXJ1</accession>
<evidence type="ECO:0000313" key="7">
    <source>
        <dbReference type="Proteomes" id="UP001231189"/>
    </source>
</evidence>
<dbReference type="CDD" id="cd00073">
    <property type="entry name" value="H15"/>
    <property type="match status" value="1"/>
</dbReference>
<dbReference type="SMART" id="SM00384">
    <property type="entry name" value="AT_hook"/>
    <property type="match status" value="4"/>
</dbReference>
<feature type="compositionally biased region" description="Basic and acidic residues" evidence="4">
    <location>
        <begin position="187"/>
        <end position="199"/>
    </location>
</feature>
<evidence type="ECO:0000313" key="6">
    <source>
        <dbReference type="EMBL" id="KAK1684465.1"/>
    </source>
</evidence>
<evidence type="ECO:0000256" key="2">
    <source>
        <dbReference type="ARBA" id="ARBA00023125"/>
    </source>
</evidence>
<feature type="region of interest" description="Disordered" evidence="4">
    <location>
        <begin position="573"/>
        <end position="592"/>
    </location>
</feature>
<dbReference type="InterPro" id="IPR005818">
    <property type="entry name" value="Histone_H1/H5_H15"/>
</dbReference>
<evidence type="ECO:0000256" key="3">
    <source>
        <dbReference type="ARBA" id="ARBA00023242"/>
    </source>
</evidence>
<reference evidence="6" key="1">
    <citation type="submission" date="2023-07" db="EMBL/GenBank/DDBJ databases">
        <title>A chromosome-level genome assembly of Lolium multiflorum.</title>
        <authorList>
            <person name="Chen Y."/>
            <person name="Copetti D."/>
            <person name="Kolliker R."/>
            <person name="Studer B."/>
        </authorList>
    </citation>
    <scope>NUCLEOTIDE SEQUENCE</scope>
    <source>
        <strain evidence="6">02402/16</strain>
        <tissue evidence="6">Leaf</tissue>
    </source>
</reference>
<dbReference type="PROSITE" id="PS00354">
    <property type="entry name" value="HMGI_Y"/>
    <property type="match status" value="1"/>
</dbReference>
<dbReference type="SMART" id="SM00526">
    <property type="entry name" value="H15"/>
    <property type="match status" value="1"/>
</dbReference>
<comment type="subcellular location">
    <subcellularLocation>
        <location evidence="1">Nucleus</location>
    </subcellularLocation>
</comment>
<dbReference type="GO" id="GO:0045910">
    <property type="term" value="P:negative regulation of DNA recombination"/>
    <property type="evidence" value="ECO:0007669"/>
    <property type="project" value="TreeGrafter"/>
</dbReference>
<dbReference type="InterPro" id="IPR017956">
    <property type="entry name" value="AT_hook_DNA-bd_motif"/>
</dbReference>
<keyword evidence="3" id="KW-0539">Nucleus</keyword>
<evidence type="ECO:0000256" key="4">
    <source>
        <dbReference type="SAM" id="MobiDB-lite"/>
    </source>
</evidence>
<dbReference type="GO" id="GO:0003690">
    <property type="term" value="F:double-stranded DNA binding"/>
    <property type="evidence" value="ECO:0007669"/>
    <property type="project" value="TreeGrafter"/>
</dbReference>
<sequence>MGESSSSTPAAEAAAPNRREPTPDHPPYSWMIGEAIAELGEGGGSAEAAISGFIRARHPGVPAAHDRFLRHYLAKHVAEGLFVRAATGRYSLPLDDDDDDETVLELADAPPPPAEPKRGRGRPRRDGSAPTPTPTPKPAAGNEGRSQSPSAAPKRRGRPPKGRSQAPAAAAAPAVAVAATARSPATEGKRGPGRPRKDGSTPATGKKRGSKPPSGTTKRGRGRPRVLPQTADVSGEALATDMKDSVDGPATADNNDGQQRELALAAANDGSTAPSVTGEDDSGEAPSAKLPLLAKEPAAVRMPERSTQPCEVAPVAADEGSALALAADKEDGTQAPLEGSAPALVADKEDGTQAPSEGSAPALVADKEDIAQPPLEGSAPLLVANKEHGTQAPFEGSDPLLVADKEDGTQAPSDGPAPPLVADNEDGTQTPLKGSAPARVADKDDFTEPLFTKHKRGRRTCRSAPAKATHAPAWTSISEDMAGSKALSAPAKGSGRQCRPASVAAGELLPRRPVQIKPQKMLLLNADRPGPIKPRKMLLLNADPPVPIKPQKMLLLNADEVPDHPGFCVLALPAPVPTPTKGRSSETGHGSS</sequence>
<organism evidence="6 7">
    <name type="scientific">Lolium multiflorum</name>
    <name type="common">Italian ryegrass</name>
    <name type="synonym">Lolium perenne subsp. multiflorum</name>
    <dbReference type="NCBI Taxonomy" id="4521"/>
    <lineage>
        <taxon>Eukaryota</taxon>
        <taxon>Viridiplantae</taxon>
        <taxon>Streptophyta</taxon>
        <taxon>Embryophyta</taxon>
        <taxon>Tracheophyta</taxon>
        <taxon>Spermatophyta</taxon>
        <taxon>Magnoliopsida</taxon>
        <taxon>Liliopsida</taxon>
        <taxon>Poales</taxon>
        <taxon>Poaceae</taxon>
        <taxon>BOP clade</taxon>
        <taxon>Pooideae</taxon>
        <taxon>Poodae</taxon>
        <taxon>Poeae</taxon>
        <taxon>Poeae Chloroplast Group 2 (Poeae type)</taxon>
        <taxon>Loliodinae</taxon>
        <taxon>Loliinae</taxon>
        <taxon>Lolium</taxon>
    </lineage>
</organism>
<dbReference type="PANTHER" id="PTHR11467">
    <property type="entry name" value="HISTONE H1"/>
    <property type="match status" value="1"/>
</dbReference>
<dbReference type="InterPro" id="IPR036390">
    <property type="entry name" value="WH_DNA-bd_sf"/>
</dbReference>
<feature type="region of interest" description="Disordered" evidence="4">
    <location>
        <begin position="323"/>
        <end position="510"/>
    </location>
</feature>
<feature type="compositionally biased region" description="Low complexity" evidence="4">
    <location>
        <begin position="162"/>
        <end position="181"/>
    </location>
</feature>
<comment type="caution">
    <text evidence="6">The sequence shown here is derived from an EMBL/GenBank/DDBJ whole genome shotgun (WGS) entry which is preliminary data.</text>
</comment>
<dbReference type="Proteomes" id="UP001231189">
    <property type="component" value="Unassembled WGS sequence"/>
</dbReference>
<evidence type="ECO:0000259" key="5">
    <source>
        <dbReference type="PROSITE" id="PS51504"/>
    </source>
</evidence>
<protein>
    <recommendedName>
        <fullName evidence="5">H15 domain-containing protein</fullName>
    </recommendedName>
</protein>
<evidence type="ECO:0000256" key="1">
    <source>
        <dbReference type="ARBA" id="ARBA00004123"/>
    </source>
</evidence>
<dbReference type="PRINTS" id="PR00929">
    <property type="entry name" value="ATHOOK"/>
</dbReference>
<gene>
    <name evidence="6" type="ORF">QYE76_045313</name>
</gene>
<feature type="compositionally biased region" description="Basic residues" evidence="4">
    <location>
        <begin position="452"/>
        <end position="461"/>
    </location>
</feature>
<dbReference type="PANTHER" id="PTHR11467:SF109">
    <property type="entry name" value="H15 DOMAIN-CONTAINING PROTEIN"/>
    <property type="match status" value="1"/>
</dbReference>
<dbReference type="PROSITE" id="PS51504">
    <property type="entry name" value="H15"/>
    <property type="match status" value="1"/>
</dbReference>
<dbReference type="GO" id="GO:0031492">
    <property type="term" value="F:nucleosomal DNA binding"/>
    <property type="evidence" value="ECO:0007669"/>
    <property type="project" value="TreeGrafter"/>
</dbReference>
<dbReference type="GO" id="GO:0030261">
    <property type="term" value="P:chromosome condensation"/>
    <property type="evidence" value="ECO:0007669"/>
    <property type="project" value="TreeGrafter"/>
</dbReference>
<dbReference type="InterPro" id="IPR000637">
    <property type="entry name" value="HMGI/Y_DNA-bd_CS"/>
</dbReference>
<dbReference type="Gene3D" id="1.10.10.10">
    <property type="entry name" value="Winged helix-like DNA-binding domain superfamily/Winged helix DNA-binding domain"/>
    <property type="match status" value="1"/>
</dbReference>
<proteinExistence type="predicted"/>
<dbReference type="SUPFAM" id="SSF46785">
    <property type="entry name" value="Winged helix' DNA-binding domain"/>
    <property type="match status" value="1"/>
</dbReference>
<name>A0AAD8WXJ1_LOLMU</name>
<dbReference type="GO" id="GO:0006334">
    <property type="term" value="P:nucleosome assembly"/>
    <property type="evidence" value="ECO:0007669"/>
    <property type="project" value="InterPro"/>
</dbReference>
<dbReference type="EMBL" id="JAUUTY010000002">
    <property type="protein sequence ID" value="KAK1684465.1"/>
    <property type="molecule type" value="Genomic_DNA"/>
</dbReference>
<feature type="compositionally biased region" description="Polar residues" evidence="4">
    <location>
        <begin position="581"/>
        <end position="592"/>
    </location>
</feature>
<dbReference type="GO" id="GO:0000786">
    <property type="term" value="C:nucleosome"/>
    <property type="evidence" value="ECO:0007669"/>
    <property type="project" value="InterPro"/>
</dbReference>
<dbReference type="InterPro" id="IPR036388">
    <property type="entry name" value="WH-like_DNA-bd_sf"/>
</dbReference>
<dbReference type="GO" id="GO:0006355">
    <property type="term" value="P:regulation of DNA-templated transcription"/>
    <property type="evidence" value="ECO:0007669"/>
    <property type="project" value="InterPro"/>
</dbReference>
<feature type="domain" description="H15" evidence="5">
    <location>
        <begin position="24"/>
        <end position="94"/>
    </location>
</feature>
<feature type="region of interest" description="Disordered" evidence="4">
    <location>
        <begin position="94"/>
        <end position="292"/>
    </location>
</feature>
<dbReference type="AlphaFoldDB" id="A0AAD8WXJ1"/>
<keyword evidence="7" id="KW-1185">Reference proteome</keyword>
<feature type="compositionally biased region" description="Acidic residues" evidence="4">
    <location>
        <begin position="94"/>
        <end position="103"/>
    </location>
</feature>
<dbReference type="GO" id="GO:0005730">
    <property type="term" value="C:nucleolus"/>
    <property type="evidence" value="ECO:0007669"/>
    <property type="project" value="TreeGrafter"/>
</dbReference>
<keyword evidence="2" id="KW-0238">DNA-binding</keyword>
<dbReference type="Pfam" id="PF00538">
    <property type="entry name" value="Linker_histone"/>
    <property type="match status" value="1"/>
</dbReference>
<feature type="region of interest" description="Disordered" evidence="4">
    <location>
        <begin position="1"/>
        <end position="29"/>
    </location>
</feature>
<feature type="compositionally biased region" description="Low complexity" evidence="4">
    <location>
        <begin position="1"/>
        <end position="16"/>
    </location>
</feature>